<reference evidence="3" key="1">
    <citation type="submission" date="2021-03" db="EMBL/GenBank/DDBJ databases">
        <title>Leucobacter chromiisoli sp. nov., isolated from chromium-containing soil of chemical plant.</title>
        <authorList>
            <person name="Xu Z."/>
        </authorList>
    </citation>
    <scope>NUCLEOTIDE SEQUENCE</scope>
    <source>
        <strain evidence="3">K 70/01</strain>
    </source>
</reference>
<dbReference type="Pfam" id="PF14361">
    <property type="entry name" value="RsbRD_N"/>
    <property type="match status" value="1"/>
</dbReference>
<organism evidence="3 4">
    <name type="scientific">Leucobacter tardus</name>
    <dbReference type="NCBI Taxonomy" id="501483"/>
    <lineage>
        <taxon>Bacteria</taxon>
        <taxon>Bacillati</taxon>
        <taxon>Actinomycetota</taxon>
        <taxon>Actinomycetes</taxon>
        <taxon>Micrococcales</taxon>
        <taxon>Microbacteriaceae</taxon>
        <taxon>Leucobacter</taxon>
    </lineage>
</organism>
<dbReference type="PANTHER" id="PTHR33744">
    <property type="entry name" value="CARBOHYDRATE DIACID REGULATOR"/>
    <property type="match status" value="1"/>
</dbReference>
<dbReference type="RefSeq" id="WP_208236153.1">
    <property type="nucleotide sequence ID" value="NZ_BAAAQU010000001.1"/>
</dbReference>
<dbReference type="InterPro" id="IPR042070">
    <property type="entry name" value="PucR_C-HTH_sf"/>
</dbReference>
<dbReference type="Proteomes" id="UP000668403">
    <property type="component" value="Unassembled WGS sequence"/>
</dbReference>
<dbReference type="Gene3D" id="1.10.10.2840">
    <property type="entry name" value="PucR C-terminal helix-turn-helix domain"/>
    <property type="match status" value="1"/>
</dbReference>
<comment type="caution">
    <text evidence="3">The sequence shown here is derived from an EMBL/GenBank/DDBJ whole genome shotgun (WGS) entry which is preliminary data.</text>
</comment>
<dbReference type="AlphaFoldDB" id="A0A939QED5"/>
<proteinExistence type="predicted"/>
<name>A0A939QED5_9MICO</name>
<evidence type="ECO:0000259" key="1">
    <source>
        <dbReference type="Pfam" id="PF13556"/>
    </source>
</evidence>
<dbReference type="InterPro" id="IPR025736">
    <property type="entry name" value="PucR_C-HTH_dom"/>
</dbReference>
<evidence type="ECO:0000313" key="4">
    <source>
        <dbReference type="Proteomes" id="UP000668403"/>
    </source>
</evidence>
<dbReference type="Pfam" id="PF13556">
    <property type="entry name" value="HTH_30"/>
    <property type="match status" value="1"/>
</dbReference>
<protein>
    <submittedName>
        <fullName evidence="3">Helix-turn-helix domain-containing protein</fullName>
    </submittedName>
</protein>
<feature type="domain" description="PucR C-terminal helix-turn-helix" evidence="1">
    <location>
        <begin position="313"/>
        <end position="360"/>
    </location>
</feature>
<feature type="domain" description="RsbT co-antagonist protein RsbRD N-terminal" evidence="2">
    <location>
        <begin position="18"/>
        <end position="153"/>
    </location>
</feature>
<dbReference type="InterPro" id="IPR025751">
    <property type="entry name" value="RsbRD_N_dom"/>
</dbReference>
<dbReference type="InterPro" id="IPR051448">
    <property type="entry name" value="CdaR-like_regulators"/>
</dbReference>
<accession>A0A939QED5</accession>
<sequence>MADAAWQQLLERVRADIPDLLQEFLRELGDHEGYTEGDVPQEDLERTALQAFDLFLDRLANQGEAEVWPDFPRALGRRRARQGLRIDQFTEAVRINFRLIWRALDRAAHPDLVDELVANGERVLTVVERYATEVQRSFLDETQLMAQFHRSARERALSRLFSGHADADELGSIAELLGIRRHEVYEMFALESAGLTEQDRKRMADSAAYSYEDGELTFLFRPRRGIADWTVSHPDADGAYLSRIDGIGKLAHAAVVARRLAEVRTRPGPFTLKDGFHRLIATGARDGLAGFEHELIGPFAEVPAEEQNRFAVTVHAFMRSGSIQQAADVLFVHRNTVFKRMRAFAAVTGLDVRIPRDAAIAFLLLPEPTGVQINTER</sequence>
<dbReference type="PANTHER" id="PTHR33744:SF7">
    <property type="entry name" value="PUCR FAMILY TRANSCRIPTIONAL REGULATOR"/>
    <property type="match status" value="1"/>
</dbReference>
<gene>
    <name evidence="3" type="ORF">J4H85_01330</name>
</gene>
<evidence type="ECO:0000313" key="3">
    <source>
        <dbReference type="EMBL" id="MBO2988643.1"/>
    </source>
</evidence>
<dbReference type="EMBL" id="JAGFBF010000001">
    <property type="protein sequence ID" value="MBO2988643.1"/>
    <property type="molecule type" value="Genomic_DNA"/>
</dbReference>
<evidence type="ECO:0000259" key="2">
    <source>
        <dbReference type="Pfam" id="PF14361"/>
    </source>
</evidence>
<keyword evidence="4" id="KW-1185">Reference proteome</keyword>